<dbReference type="Pfam" id="PF17949">
    <property type="entry name" value="PND"/>
    <property type="match status" value="1"/>
</dbReference>
<dbReference type="Proteomes" id="UP000291022">
    <property type="component" value="Unassembled WGS sequence"/>
</dbReference>
<proteinExistence type="predicted"/>
<dbReference type="InterPro" id="IPR040646">
    <property type="entry name" value="PND"/>
</dbReference>
<protein>
    <recommendedName>
        <fullName evidence="1">Fanconi anemia core complex-associated protein 24 pseudonuclease domain-containing protein</fullName>
    </recommendedName>
</protein>
<dbReference type="Ensembl" id="ENSUAMT00000015957.1">
    <property type="protein sequence ID" value="ENSUAMP00000014222.1"/>
    <property type="gene ID" value="ENSUAMG00000011427.1"/>
</dbReference>
<accession>A0A452R6R2</accession>
<organism evidence="2 3">
    <name type="scientific">Ursus americanus</name>
    <name type="common">American black bear</name>
    <name type="synonym">Euarctos americanus</name>
    <dbReference type="NCBI Taxonomy" id="9643"/>
    <lineage>
        <taxon>Eukaryota</taxon>
        <taxon>Metazoa</taxon>
        <taxon>Chordata</taxon>
        <taxon>Craniata</taxon>
        <taxon>Vertebrata</taxon>
        <taxon>Euteleostomi</taxon>
        <taxon>Mammalia</taxon>
        <taxon>Eutheria</taxon>
        <taxon>Laurasiatheria</taxon>
        <taxon>Carnivora</taxon>
        <taxon>Caniformia</taxon>
        <taxon>Ursidae</taxon>
        <taxon>Ursus</taxon>
    </lineage>
</organism>
<dbReference type="GeneTree" id="ENSGT00940000169413"/>
<feature type="domain" description="Fanconi anemia core complex-associated protein 24 pseudonuclease" evidence="1">
    <location>
        <begin position="12"/>
        <end position="36"/>
    </location>
</feature>
<dbReference type="Gene3D" id="3.40.50.10130">
    <property type="match status" value="1"/>
</dbReference>
<reference evidence="2" key="3">
    <citation type="submission" date="2025-09" db="UniProtKB">
        <authorList>
            <consortium name="Ensembl"/>
        </authorList>
    </citation>
    <scope>IDENTIFICATION</scope>
</reference>
<evidence type="ECO:0000259" key="1">
    <source>
        <dbReference type="Pfam" id="PF17949"/>
    </source>
</evidence>
<evidence type="ECO:0000313" key="2">
    <source>
        <dbReference type="Ensembl" id="ENSUAMP00000014222.1"/>
    </source>
</evidence>
<reference evidence="2" key="2">
    <citation type="submission" date="2025-08" db="UniProtKB">
        <authorList>
            <consortium name="Ensembl"/>
        </authorList>
    </citation>
    <scope>IDENTIFICATION</scope>
</reference>
<keyword evidence="3" id="KW-1185">Reference proteome</keyword>
<dbReference type="STRING" id="9643.ENSUAMP00000014222"/>
<dbReference type="OMA" id="IFLKQTW"/>
<evidence type="ECO:0000313" key="3">
    <source>
        <dbReference type="Proteomes" id="UP000291022"/>
    </source>
</evidence>
<name>A0A452R6R2_URSAM</name>
<dbReference type="AlphaFoldDB" id="A0A452R6R2"/>
<sequence length="69" mass="7759">MARNTPEGTGPMHVPFGHVVANEKWRGSQLVQGMQDLAFFMSLKLIWWQEMATGRGLFGLEIPVIFKGL</sequence>
<reference evidence="3" key="1">
    <citation type="submission" date="2016-06" db="EMBL/GenBank/DDBJ databases">
        <title>De novo assembly and RNA-Seq shows season-dependent expression and editing in black bear kidneys.</title>
        <authorList>
            <person name="Korstanje R."/>
            <person name="Srivastava A."/>
            <person name="Sarsani V.K."/>
            <person name="Sheehan S.M."/>
            <person name="Seger R.L."/>
            <person name="Barter M.E."/>
            <person name="Lindqvist C."/>
            <person name="Brody L.C."/>
            <person name="Mullikin J.C."/>
        </authorList>
    </citation>
    <scope>NUCLEOTIDE SEQUENCE [LARGE SCALE GENOMIC DNA]</scope>
</reference>